<dbReference type="Gene3D" id="3.30.70.2520">
    <property type="match status" value="1"/>
</dbReference>
<dbReference type="GO" id="GO:0003885">
    <property type="term" value="F:D-arabinono-1,4-lactone oxidase activity"/>
    <property type="evidence" value="ECO:0007669"/>
    <property type="project" value="InterPro"/>
</dbReference>
<dbReference type="Pfam" id="PF04030">
    <property type="entry name" value="ALO"/>
    <property type="match status" value="1"/>
</dbReference>
<dbReference type="PIRSF" id="PIRSF000136">
    <property type="entry name" value="LGO_GLO"/>
    <property type="match status" value="1"/>
</dbReference>
<dbReference type="AlphaFoldDB" id="A0A1H3TLW7"/>
<organism evidence="3 4">
    <name type="scientific">Herbiconiux ginsengi</name>
    <dbReference type="NCBI Taxonomy" id="381665"/>
    <lineage>
        <taxon>Bacteria</taxon>
        <taxon>Bacillati</taxon>
        <taxon>Actinomycetota</taxon>
        <taxon>Actinomycetes</taxon>
        <taxon>Micrococcales</taxon>
        <taxon>Microbacteriaceae</taxon>
        <taxon>Herbiconiux</taxon>
    </lineage>
</organism>
<dbReference type="GO" id="GO:0071949">
    <property type="term" value="F:FAD binding"/>
    <property type="evidence" value="ECO:0007669"/>
    <property type="project" value="InterPro"/>
</dbReference>
<dbReference type="PANTHER" id="PTHR43762:SF1">
    <property type="entry name" value="D-ARABINONO-1,4-LACTONE OXIDASE"/>
    <property type="match status" value="1"/>
</dbReference>
<dbReference type="STRING" id="381665.SAMN05216554_4287"/>
<dbReference type="Proteomes" id="UP000198891">
    <property type="component" value="Unassembled WGS sequence"/>
</dbReference>
<dbReference type="InterPro" id="IPR007173">
    <property type="entry name" value="ALO_C"/>
</dbReference>
<evidence type="ECO:0000256" key="1">
    <source>
        <dbReference type="ARBA" id="ARBA00023002"/>
    </source>
</evidence>
<gene>
    <name evidence="3" type="ORF">SAMN05216554_4287</name>
</gene>
<keyword evidence="1" id="KW-0560">Oxidoreductase</keyword>
<dbReference type="Gene3D" id="1.10.45.10">
    <property type="entry name" value="Vanillyl-alcohol Oxidase, Chain A, domain 4"/>
    <property type="match status" value="1"/>
</dbReference>
<sequence length="424" mass="45297">MTAVGSNWAGNYDYEAAGLLRPRSVEEVAAIVSGATRVRALGTRHSFNDLADTTGELLSLVDLEPHPVIDPVASTVSVASGTRFAVLAEHLEAHGYALHNLGSLPHISIAGAVATGTHGSGVGNGNLSTAVAGLELVNGRGDVVHVSRADPRFEGMVVALGALGIVTRLTLDIQPSFRMRQDVYLDLPWDAVLGSFDEIVSAAYSVSLFTDWTGSSLKQVWLKSRLPAAGSGLSAVSVPEDFFGAHPAGDKVMSPAGDDIDNTTVQGGVPGPWSERLPHFRADVTPSNGDEIQTEYFVSRSDAVAALTAVRALADRIAPHLLVTELRTVAADSLWLSPAYQRESLAIHFTWRNEPEPVRALLPAVEAALAPFDPRPHWGKWFAMGAAEIGPKYERAADFRALVAEFDPQGRFRNAYLERVLALV</sequence>
<dbReference type="Gene3D" id="3.30.70.2530">
    <property type="match status" value="1"/>
</dbReference>
<feature type="domain" description="FAD-binding PCMH-type" evidence="2">
    <location>
        <begin position="12"/>
        <end position="176"/>
    </location>
</feature>
<evidence type="ECO:0000259" key="2">
    <source>
        <dbReference type="PROSITE" id="PS51387"/>
    </source>
</evidence>
<dbReference type="InterPro" id="IPR016171">
    <property type="entry name" value="Vanillyl_alc_oxidase_C-sub2"/>
</dbReference>
<dbReference type="Pfam" id="PF01565">
    <property type="entry name" value="FAD_binding_4"/>
    <property type="match status" value="1"/>
</dbReference>
<dbReference type="PROSITE" id="PS51387">
    <property type="entry name" value="FAD_PCMH"/>
    <property type="match status" value="1"/>
</dbReference>
<keyword evidence="4" id="KW-1185">Reference proteome</keyword>
<evidence type="ECO:0000313" key="4">
    <source>
        <dbReference type="Proteomes" id="UP000198891"/>
    </source>
</evidence>
<dbReference type="InterPro" id="IPR036318">
    <property type="entry name" value="FAD-bd_PCMH-like_sf"/>
</dbReference>
<evidence type="ECO:0000313" key="3">
    <source>
        <dbReference type="EMBL" id="SDZ50645.1"/>
    </source>
</evidence>
<dbReference type="OrthoDB" id="9800184at2"/>
<dbReference type="PANTHER" id="PTHR43762">
    <property type="entry name" value="L-GULONOLACTONE OXIDASE"/>
    <property type="match status" value="1"/>
</dbReference>
<dbReference type="Gene3D" id="3.30.465.10">
    <property type="match status" value="1"/>
</dbReference>
<dbReference type="InterPro" id="IPR016169">
    <property type="entry name" value="FAD-bd_PCMH_sub2"/>
</dbReference>
<proteinExistence type="predicted"/>
<name>A0A1H3TLW7_9MICO</name>
<dbReference type="InterPro" id="IPR016166">
    <property type="entry name" value="FAD-bd_PCMH"/>
</dbReference>
<dbReference type="GO" id="GO:0080049">
    <property type="term" value="F:L-gulono-1,4-lactone dehydrogenase activity"/>
    <property type="evidence" value="ECO:0007669"/>
    <property type="project" value="TreeGrafter"/>
</dbReference>
<dbReference type="Gene3D" id="3.30.43.10">
    <property type="entry name" value="Uridine Diphospho-n-acetylenolpyruvylglucosamine Reductase, domain 2"/>
    <property type="match status" value="1"/>
</dbReference>
<protein>
    <submittedName>
        <fullName evidence="3">Xylitol oxidase</fullName>
    </submittedName>
</protein>
<accession>A0A1H3TLW7</accession>
<dbReference type="InterPro" id="IPR016167">
    <property type="entry name" value="FAD-bd_PCMH_sub1"/>
</dbReference>
<reference evidence="3 4" key="1">
    <citation type="submission" date="2016-10" db="EMBL/GenBank/DDBJ databases">
        <authorList>
            <person name="de Groot N.N."/>
        </authorList>
    </citation>
    <scope>NUCLEOTIDE SEQUENCE [LARGE SCALE GENOMIC DNA]</scope>
    <source>
        <strain evidence="3 4">CGMCC 4.3491</strain>
    </source>
</reference>
<dbReference type="InterPro" id="IPR006094">
    <property type="entry name" value="Oxid_FAD_bind_N"/>
</dbReference>
<dbReference type="RefSeq" id="WP_092557673.1">
    <property type="nucleotide sequence ID" value="NZ_FNPZ01000006.1"/>
</dbReference>
<dbReference type="EMBL" id="FNPZ01000006">
    <property type="protein sequence ID" value="SDZ50645.1"/>
    <property type="molecule type" value="Genomic_DNA"/>
</dbReference>
<dbReference type="InterPro" id="IPR010031">
    <property type="entry name" value="FAD_lactone_oxidase-like"/>
</dbReference>
<dbReference type="GO" id="GO:0016020">
    <property type="term" value="C:membrane"/>
    <property type="evidence" value="ECO:0007669"/>
    <property type="project" value="InterPro"/>
</dbReference>
<dbReference type="SUPFAM" id="SSF56176">
    <property type="entry name" value="FAD-binding/transporter-associated domain-like"/>
    <property type="match status" value="1"/>
</dbReference>